<evidence type="ECO:0000313" key="4">
    <source>
        <dbReference type="Proteomes" id="UP000542813"/>
    </source>
</evidence>
<organism evidence="3 4">
    <name type="scientific">Jiangella mangrovi</name>
    <dbReference type="NCBI Taxonomy" id="1524084"/>
    <lineage>
        <taxon>Bacteria</taxon>
        <taxon>Bacillati</taxon>
        <taxon>Actinomycetota</taxon>
        <taxon>Actinomycetes</taxon>
        <taxon>Jiangellales</taxon>
        <taxon>Jiangellaceae</taxon>
        <taxon>Jiangella</taxon>
    </lineage>
</organism>
<feature type="transmembrane region" description="Helical" evidence="2">
    <location>
        <begin position="36"/>
        <end position="59"/>
    </location>
</feature>
<name>A0A7W9GQZ8_9ACTN</name>
<keyword evidence="2" id="KW-1133">Transmembrane helix</keyword>
<keyword evidence="3" id="KW-0808">Transferase</keyword>
<sequence>MRVLPMRRLIPAAALAAAAGVAGVLAAAAGGALSWANGLVLAGVVLCLAALAVIGAAVLRIHAQQPALGKLLAADARRASQVGVVGDAVDRMLRSVEDAAGRSAAHDRDEATRLAALEARLDALEASVRDSSGRLEKSVTDGFAVSSRDVAQVYWQVEALLDLRELLQPRAPLPPLRSWAASPDAVQWLVERVWATRPSLIVECGSGVSSILLGYAVQKLGTGRIVALEHDKNFAEESMRRLRDHGLEDVVEVRYAPLTPWRRDGEDREWLWYDIEAVKDLEGIDLVFIDGPPGDLGPLARYPAVPALLPHASSDAVFALDDANRPDEWAVSSRWTEELAGYERLRLRKDKGLHIFQPAAAPLPSEPSAETDPDPDSEPQD</sequence>
<comment type="caution">
    <text evidence="3">The sequence shown here is derived from an EMBL/GenBank/DDBJ whole genome shotgun (WGS) entry which is preliminary data.</text>
</comment>
<evidence type="ECO:0000256" key="1">
    <source>
        <dbReference type="SAM" id="MobiDB-lite"/>
    </source>
</evidence>
<dbReference type="EMBL" id="JACHMM010000001">
    <property type="protein sequence ID" value="MBB5788417.1"/>
    <property type="molecule type" value="Genomic_DNA"/>
</dbReference>
<keyword evidence="3" id="KW-0489">Methyltransferase</keyword>
<gene>
    <name evidence="3" type="ORF">HD601_002992</name>
</gene>
<reference evidence="3 4" key="1">
    <citation type="submission" date="2020-08" db="EMBL/GenBank/DDBJ databases">
        <title>Sequencing the genomes of 1000 actinobacteria strains.</title>
        <authorList>
            <person name="Klenk H.-P."/>
        </authorList>
    </citation>
    <scope>NUCLEOTIDE SEQUENCE [LARGE SCALE GENOMIC DNA]</scope>
    <source>
        <strain evidence="3 4">DSM 102122</strain>
    </source>
</reference>
<dbReference type="Proteomes" id="UP000542813">
    <property type="component" value="Unassembled WGS sequence"/>
</dbReference>
<evidence type="ECO:0000256" key="2">
    <source>
        <dbReference type="SAM" id="Phobius"/>
    </source>
</evidence>
<dbReference type="AlphaFoldDB" id="A0A7W9GQZ8"/>
<keyword evidence="2" id="KW-0812">Transmembrane</keyword>
<dbReference type="InterPro" id="IPR029063">
    <property type="entry name" value="SAM-dependent_MTases_sf"/>
</dbReference>
<dbReference type="GO" id="GO:0032259">
    <property type="term" value="P:methylation"/>
    <property type="evidence" value="ECO:0007669"/>
    <property type="project" value="UniProtKB-KW"/>
</dbReference>
<dbReference type="RefSeq" id="WP_184823082.1">
    <property type="nucleotide sequence ID" value="NZ_JACHMM010000001.1"/>
</dbReference>
<keyword evidence="2" id="KW-0472">Membrane</keyword>
<feature type="compositionally biased region" description="Low complexity" evidence="1">
    <location>
        <begin position="358"/>
        <end position="368"/>
    </location>
</feature>
<accession>A0A7W9GQZ8</accession>
<feature type="compositionally biased region" description="Acidic residues" evidence="1">
    <location>
        <begin position="369"/>
        <end position="381"/>
    </location>
</feature>
<proteinExistence type="predicted"/>
<protein>
    <submittedName>
        <fullName evidence="3">Putative O-methyltransferase YrrM</fullName>
    </submittedName>
</protein>
<dbReference type="GO" id="GO:0008168">
    <property type="term" value="F:methyltransferase activity"/>
    <property type="evidence" value="ECO:0007669"/>
    <property type="project" value="UniProtKB-KW"/>
</dbReference>
<keyword evidence="4" id="KW-1185">Reference proteome</keyword>
<evidence type="ECO:0000313" key="3">
    <source>
        <dbReference type="EMBL" id="MBB5788417.1"/>
    </source>
</evidence>
<dbReference type="Pfam" id="PF13578">
    <property type="entry name" value="Methyltransf_24"/>
    <property type="match status" value="1"/>
</dbReference>
<dbReference type="Gene3D" id="3.40.50.150">
    <property type="entry name" value="Vaccinia Virus protein VP39"/>
    <property type="match status" value="1"/>
</dbReference>
<feature type="region of interest" description="Disordered" evidence="1">
    <location>
        <begin position="356"/>
        <end position="381"/>
    </location>
</feature>
<dbReference type="SUPFAM" id="SSF53335">
    <property type="entry name" value="S-adenosyl-L-methionine-dependent methyltransferases"/>
    <property type="match status" value="1"/>
</dbReference>